<dbReference type="EMBL" id="KZ857507">
    <property type="protein sequence ID" value="RDX41583.1"/>
    <property type="molecule type" value="Genomic_DNA"/>
</dbReference>
<sequence>MPSDDTTCTVYWTSVRRAPYDAGVGIGAYSAQWRALSMQESTAKALMRTSGSANLRMEQGTQRPT</sequence>
<dbReference type="AlphaFoldDB" id="A0A371CMS1"/>
<reference evidence="1 2" key="1">
    <citation type="journal article" date="2018" name="Biotechnol. Biofuels">
        <title>Integrative visual omics of the white-rot fungus Polyporus brumalis exposes the biotechnological potential of its oxidative enzymes for delignifying raw plant biomass.</title>
        <authorList>
            <person name="Miyauchi S."/>
            <person name="Rancon A."/>
            <person name="Drula E."/>
            <person name="Hage H."/>
            <person name="Chaduli D."/>
            <person name="Favel A."/>
            <person name="Grisel S."/>
            <person name="Henrissat B."/>
            <person name="Herpoel-Gimbert I."/>
            <person name="Ruiz-Duenas F.J."/>
            <person name="Chevret D."/>
            <person name="Hainaut M."/>
            <person name="Lin J."/>
            <person name="Wang M."/>
            <person name="Pangilinan J."/>
            <person name="Lipzen A."/>
            <person name="Lesage-Meessen L."/>
            <person name="Navarro D."/>
            <person name="Riley R."/>
            <person name="Grigoriev I.V."/>
            <person name="Zhou S."/>
            <person name="Raouche S."/>
            <person name="Rosso M.N."/>
        </authorList>
    </citation>
    <scope>NUCLEOTIDE SEQUENCE [LARGE SCALE GENOMIC DNA]</scope>
    <source>
        <strain evidence="1 2">BRFM 1820</strain>
    </source>
</reference>
<proteinExistence type="predicted"/>
<keyword evidence="2" id="KW-1185">Reference proteome</keyword>
<gene>
    <name evidence="1" type="ORF">OH76DRAFT_1411955</name>
</gene>
<accession>A0A371CMS1</accession>
<name>A0A371CMS1_9APHY</name>
<dbReference type="Proteomes" id="UP000256964">
    <property type="component" value="Unassembled WGS sequence"/>
</dbReference>
<evidence type="ECO:0000313" key="2">
    <source>
        <dbReference type="Proteomes" id="UP000256964"/>
    </source>
</evidence>
<organism evidence="1 2">
    <name type="scientific">Lentinus brumalis</name>
    <dbReference type="NCBI Taxonomy" id="2498619"/>
    <lineage>
        <taxon>Eukaryota</taxon>
        <taxon>Fungi</taxon>
        <taxon>Dikarya</taxon>
        <taxon>Basidiomycota</taxon>
        <taxon>Agaricomycotina</taxon>
        <taxon>Agaricomycetes</taxon>
        <taxon>Polyporales</taxon>
        <taxon>Polyporaceae</taxon>
        <taxon>Lentinus</taxon>
    </lineage>
</organism>
<evidence type="ECO:0000313" key="1">
    <source>
        <dbReference type="EMBL" id="RDX41583.1"/>
    </source>
</evidence>
<protein>
    <submittedName>
        <fullName evidence="1">Uncharacterized protein</fullName>
    </submittedName>
</protein>